<protein>
    <submittedName>
        <fullName evidence="2">Uncharacterized protein</fullName>
    </submittedName>
</protein>
<name>A0AAF0GGB8_9CAUD</name>
<dbReference type="Proteomes" id="UP001243276">
    <property type="component" value="Segment"/>
</dbReference>
<feature type="compositionally biased region" description="Acidic residues" evidence="1">
    <location>
        <begin position="214"/>
        <end position="274"/>
    </location>
</feature>
<evidence type="ECO:0000313" key="2">
    <source>
        <dbReference type="EMBL" id="WGH20848.1"/>
    </source>
</evidence>
<evidence type="ECO:0000313" key="3">
    <source>
        <dbReference type="Proteomes" id="UP001243276"/>
    </source>
</evidence>
<accession>A0AAF0GGB8</accession>
<organism evidence="2 3">
    <name type="scientific">Gordonia phage Commandaria</name>
    <dbReference type="NCBI Taxonomy" id="3038364"/>
    <lineage>
        <taxon>Viruses</taxon>
        <taxon>Duplodnaviria</taxon>
        <taxon>Heunggongvirae</taxon>
        <taxon>Uroviricota</taxon>
        <taxon>Caudoviricetes</taxon>
        <taxon>Zierdtviridae</taxon>
        <taxon>Emilbogenvirinae</taxon>
        <taxon>Commandariavirus</taxon>
        <taxon>Commandariavirus commandaria</taxon>
    </lineage>
</organism>
<gene>
    <name evidence="2" type="primary">65</name>
</gene>
<reference evidence="2" key="1">
    <citation type="submission" date="2023-03" db="EMBL/GenBank/DDBJ databases">
        <authorList>
            <person name="Adamson A.J."/>
            <person name="Baker B.A."/>
            <person name="Galadyk N."/>
            <person name="Joshi D.H."/>
            <person name="Kistler H.E."/>
            <person name="Roberts S.M."/>
            <person name="Saint K.A."/>
            <person name="Sunnen C.N."/>
            <person name="Garlena R.A."/>
            <person name="Russell D.A."/>
            <person name="Pope W.H."/>
            <person name="Jacobs-Sera D."/>
            <person name="Hatfull G.F."/>
        </authorList>
    </citation>
    <scope>NUCLEOTIDE SEQUENCE</scope>
</reference>
<evidence type="ECO:0000256" key="1">
    <source>
        <dbReference type="SAM" id="MobiDB-lite"/>
    </source>
</evidence>
<sequence length="289" mass="31388">MATKLKLKLGAEAAKVEASTGFQNYTGPTPPAGVYSAKIKQIGMKATRAGDKTMLVSIIELDAPKGHPNAEYNGYAIFHRLVIPESMEEEYIDLKVGQINRLLDAVSGDDKLRTVFWGGNAVVDDKGEKILKIGKFSLAGKGFKGISVVVSTKNDSYTKKEKGADGKIVKKTTRQLRINDIHPAGHEVPTRGDAVVDEEVEDADDIVLDDEDAIEADDVVEADDDDDVVESDDDDAEDVDADGEVYVDEDGDEDGYVSEDEDDSEPEPEPEQEPEPVKASAGRKRRSAF</sequence>
<dbReference type="RefSeq" id="YP_010842855.1">
    <property type="nucleotide sequence ID" value="NC_079146.1"/>
</dbReference>
<keyword evidence="3" id="KW-1185">Reference proteome</keyword>
<proteinExistence type="predicted"/>
<dbReference type="EMBL" id="OQ709208">
    <property type="protein sequence ID" value="WGH20848.1"/>
    <property type="molecule type" value="Genomic_DNA"/>
</dbReference>
<dbReference type="KEGG" id="vg:80560618"/>
<feature type="region of interest" description="Disordered" evidence="1">
    <location>
        <begin position="214"/>
        <end position="289"/>
    </location>
</feature>
<dbReference type="GeneID" id="80560618"/>